<dbReference type="AlphaFoldDB" id="A0A0P8Y831"/>
<comment type="caution">
    <text evidence="2">The sequence shown here is derived from an EMBL/GenBank/DDBJ whole genome shotgun (WGS) entry which is preliminary data.</text>
</comment>
<evidence type="ECO:0000313" key="2">
    <source>
        <dbReference type="EMBL" id="KPU42795.1"/>
    </source>
</evidence>
<evidence type="ECO:0000313" key="3">
    <source>
        <dbReference type="Proteomes" id="UP000050326"/>
    </source>
</evidence>
<gene>
    <name evidence="2" type="ORF">OXPF_35580</name>
</gene>
<sequence>MKQLINFITETSSKIRHNTNLKLLLYILIALGTIIIFLFSGSDKTNYIYNQF</sequence>
<name>A0A0P8Y831_9CLOT</name>
<accession>A0A0P8Y831</accession>
<keyword evidence="3" id="KW-1185">Reference proteome</keyword>
<keyword evidence="1" id="KW-0472">Membrane</keyword>
<feature type="transmembrane region" description="Helical" evidence="1">
    <location>
        <begin position="21"/>
        <end position="40"/>
    </location>
</feature>
<keyword evidence="1" id="KW-0812">Transmembrane</keyword>
<dbReference type="EMBL" id="LKET01000051">
    <property type="protein sequence ID" value="KPU42795.1"/>
    <property type="molecule type" value="Genomic_DNA"/>
</dbReference>
<evidence type="ECO:0000256" key="1">
    <source>
        <dbReference type="SAM" id="Phobius"/>
    </source>
</evidence>
<protein>
    <recommendedName>
        <fullName evidence="4">D-Ala-teichoic acid biosynthesis protein</fullName>
    </recommendedName>
</protein>
<proteinExistence type="predicted"/>
<reference evidence="2 3" key="1">
    <citation type="submission" date="2015-09" db="EMBL/GenBank/DDBJ databases">
        <title>Genome sequence of Oxobacter pfennigii DSM 3222.</title>
        <authorList>
            <person name="Poehlein A."/>
            <person name="Bengelsdorf F.R."/>
            <person name="Schiel-Bengelsdorf B."/>
            <person name="Duerre P."/>
            <person name="Daniel R."/>
        </authorList>
    </citation>
    <scope>NUCLEOTIDE SEQUENCE [LARGE SCALE GENOMIC DNA]</scope>
    <source>
        <strain evidence="2 3">DSM 3222</strain>
    </source>
</reference>
<keyword evidence="1" id="KW-1133">Transmembrane helix</keyword>
<evidence type="ECO:0008006" key="4">
    <source>
        <dbReference type="Google" id="ProtNLM"/>
    </source>
</evidence>
<dbReference type="STRING" id="36849.OXPF_35580"/>
<dbReference type="Proteomes" id="UP000050326">
    <property type="component" value="Unassembled WGS sequence"/>
</dbReference>
<organism evidence="2 3">
    <name type="scientific">Oxobacter pfennigii</name>
    <dbReference type="NCBI Taxonomy" id="36849"/>
    <lineage>
        <taxon>Bacteria</taxon>
        <taxon>Bacillati</taxon>
        <taxon>Bacillota</taxon>
        <taxon>Clostridia</taxon>
        <taxon>Eubacteriales</taxon>
        <taxon>Clostridiaceae</taxon>
        <taxon>Oxobacter</taxon>
    </lineage>
</organism>